<dbReference type="PATRIC" id="fig|28037.233.peg.772"/>
<organism evidence="1 2">
    <name type="scientific">Streptococcus mitis</name>
    <dbReference type="NCBI Taxonomy" id="28037"/>
    <lineage>
        <taxon>Bacteria</taxon>
        <taxon>Bacillati</taxon>
        <taxon>Bacillota</taxon>
        <taxon>Bacilli</taxon>
        <taxon>Lactobacillales</taxon>
        <taxon>Streptococcaceae</taxon>
        <taxon>Streptococcus</taxon>
        <taxon>Streptococcus mitis group</taxon>
    </lineage>
</organism>
<comment type="caution">
    <text evidence="1">The sequence shown here is derived from an EMBL/GenBank/DDBJ whole genome shotgun (WGS) entry which is preliminary data.</text>
</comment>
<dbReference type="EMBL" id="LQOD01000134">
    <property type="protein sequence ID" value="KXT93891.1"/>
    <property type="molecule type" value="Genomic_DNA"/>
</dbReference>
<dbReference type="RefSeq" id="WP_061438983.1">
    <property type="nucleotide sequence ID" value="NZ_KQ970286.1"/>
</dbReference>
<gene>
    <name evidence="1" type="ORF">SMIDD26_00683</name>
</gene>
<evidence type="ECO:0000313" key="1">
    <source>
        <dbReference type="EMBL" id="KXT93891.1"/>
    </source>
</evidence>
<protein>
    <submittedName>
        <fullName evidence="1">Uncharacterized protein</fullName>
    </submittedName>
</protein>
<accession>A0A139PUR5</accession>
<dbReference type="AlphaFoldDB" id="A0A139PUR5"/>
<sequence>MQKSLSEIAHDITVSLLPTSLTETSSSLWRNSDNGHLMVNANDIMVDYAELHYTILMALKKEYGENGENYPQ</sequence>
<evidence type="ECO:0000313" key="2">
    <source>
        <dbReference type="Proteomes" id="UP000070458"/>
    </source>
</evidence>
<reference evidence="1 2" key="1">
    <citation type="submission" date="2016-01" db="EMBL/GenBank/DDBJ databases">
        <title>Highly variable Streptococcus oralis are common among viridans streptococci isolated from primates.</title>
        <authorList>
            <person name="Denapaite D."/>
            <person name="Rieger M."/>
            <person name="Koendgen S."/>
            <person name="Brueckner R."/>
            <person name="Ochigava I."/>
            <person name="Kappeler P."/>
            <person name="Maetz-Rensing K."/>
            <person name="Leendertz F."/>
            <person name="Hakenbeck R."/>
        </authorList>
    </citation>
    <scope>NUCLEOTIDE SEQUENCE [LARGE SCALE GENOMIC DNA]</scope>
    <source>
        <strain evidence="1 2">DD26</strain>
    </source>
</reference>
<name>A0A139PUR5_STRMT</name>
<proteinExistence type="predicted"/>
<dbReference type="Proteomes" id="UP000070458">
    <property type="component" value="Unassembled WGS sequence"/>
</dbReference>